<accession>A0AAF0AVN7</accession>
<dbReference type="GeneID" id="80875748"/>
<evidence type="ECO:0000313" key="3">
    <source>
        <dbReference type="Proteomes" id="UP001212411"/>
    </source>
</evidence>
<sequence>MKQRTETTTSNESNSDMIERVLEELSIKHMERCIRKRDQIEQEFTKQIEHEKAQLTKELKLLQSKNEENVQRKTSRLDEIKSRRALLETQREALGKQIRQELGNYLGKLQSLVESN</sequence>
<dbReference type="RefSeq" id="XP_056036367.1">
    <property type="nucleotide sequence ID" value="XM_056181059.1"/>
</dbReference>
<gene>
    <name evidence="2" type="primary">rec27</name>
    <name evidence="2" type="ORF">SOMG_02267</name>
</gene>
<reference evidence="2 3" key="1">
    <citation type="journal article" date="2023" name="G3 (Bethesda)">
        <title>A high-quality reference genome for the fission yeast Schizosaccharomyces osmophilus.</title>
        <authorList>
            <person name="Jia G.S."/>
            <person name="Zhang W.C."/>
            <person name="Liang Y."/>
            <person name="Liu X.H."/>
            <person name="Rhind N."/>
            <person name="Pidoux A."/>
            <person name="Brysch-Herzberg M."/>
            <person name="Du L.L."/>
        </authorList>
    </citation>
    <scope>NUCLEOTIDE SEQUENCE [LARGE SCALE GENOMIC DNA]</scope>
    <source>
        <strain evidence="2 3">CBS 15793</strain>
    </source>
</reference>
<proteinExistence type="predicted"/>
<keyword evidence="3" id="KW-1185">Reference proteome</keyword>
<dbReference type="EMBL" id="CP115611">
    <property type="protein sequence ID" value="WBW72124.1"/>
    <property type="molecule type" value="Genomic_DNA"/>
</dbReference>
<feature type="coiled-coil region" evidence="1">
    <location>
        <begin position="45"/>
        <end position="97"/>
    </location>
</feature>
<dbReference type="AlphaFoldDB" id="A0AAF0AVN7"/>
<name>A0AAF0AVN7_9SCHI</name>
<organism evidence="2 3">
    <name type="scientific">Schizosaccharomyces osmophilus</name>
    <dbReference type="NCBI Taxonomy" id="2545709"/>
    <lineage>
        <taxon>Eukaryota</taxon>
        <taxon>Fungi</taxon>
        <taxon>Dikarya</taxon>
        <taxon>Ascomycota</taxon>
        <taxon>Taphrinomycotina</taxon>
        <taxon>Schizosaccharomycetes</taxon>
        <taxon>Schizosaccharomycetales</taxon>
        <taxon>Schizosaccharomycetaceae</taxon>
        <taxon>Schizosaccharomyces</taxon>
    </lineage>
</organism>
<protein>
    <submittedName>
        <fullName evidence="2">Meiotic recombination protein Rec27</fullName>
    </submittedName>
</protein>
<evidence type="ECO:0000256" key="1">
    <source>
        <dbReference type="SAM" id="Coils"/>
    </source>
</evidence>
<dbReference type="Proteomes" id="UP001212411">
    <property type="component" value="Chromosome 1"/>
</dbReference>
<evidence type="ECO:0000313" key="2">
    <source>
        <dbReference type="EMBL" id="WBW72124.1"/>
    </source>
</evidence>
<keyword evidence="1" id="KW-0175">Coiled coil</keyword>
<dbReference type="KEGG" id="som:SOMG_02267"/>